<evidence type="ECO:0000313" key="2">
    <source>
        <dbReference type="EnsemblPlants" id="TuG1812G0400000179.01.T02.cds250348"/>
    </source>
</evidence>
<feature type="transmembrane region" description="Helical" evidence="1">
    <location>
        <begin position="56"/>
        <end position="77"/>
    </location>
</feature>
<keyword evidence="1" id="KW-1133">Transmembrane helix</keyword>
<dbReference type="Gramene" id="TuG1812G0400000179.01.T02">
    <property type="protein sequence ID" value="TuG1812G0400000179.01.T02.cds250348"/>
    <property type="gene ID" value="TuG1812G0400000179.01"/>
</dbReference>
<dbReference type="EnsemblPlants" id="TuG1812G0400000179.01.T02">
    <property type="protein sequence ID" value="TuG1812G0400000179.01.T02.cds250348"/>
    <property type="gene ID" value="TuG1812G0400000179.01"/>
</dbReference>
<accession>A0A8R7U3S3</accession>
<proteinExistence type="predicted"/>
<reference evidence="2" key="2">
    <citation type="submission" date="2018-03" db="EMBL/GenBank/DDBJ databases">
        <title>The Triticum urartu genome reveals the dynamic nature of wheat genome evolution.</title>
        <authorList>
            <person name="Ling H."/>
            <person name="Ma B."/>
            <person name="Shi X."/>
            <person name="Liu H."/>
            <person name="Dong L."/>
            <person name="Sun H."/>
            <person name="Cao Y."/>
            <person name="Gao Q."/>
            <person name="Zheng S."/>
            <person name="Li Y."/>
            <person name="Yu Y."/>
            <person name="Du H."/>
            <person name="Qi M."/>
            <person name="Li Y."/>
            <person name="Yu H."/>
            <person name="Cui Y."/>
            <person name="Wang N."/>
            <person name="Chen C."/>
            <person name="Wu H."/>
            <person name="Zhao Y."/>
            <person name="Zhang J."/>
            <person name="Li Y."/>
            <person name="Zhou W."/>
            <person name="Zhang B."/>
            <person name="Hu W."/>
            <person name="Eijk M."/>
            <person name="Tang J."/>
            <person name="Witsenboer H."/>
            <person name="Zhao S."/>
            <person name="Li Z."/>
            <person name="Zhang A."/>
            <person name="Wang D."/>
            <person name="Liang C."/>
        </authorList>
    </citation>
    <scope>NUCLEOTIDE SEQUENCE [LARGE SCALE GENOMIC DNA]</scope>
    <source>
        <strain evidence="2">cv. G1812</strain>
    </source>
</reference>
<sequence>CPCSPKSPITHKFSCSVRVSVSFLDLFPCLHVYHLSHFSFTFFDCYTERMYITLTYFRFTHLNMCGLVMCITCLLPFEFHI</sequence>
<keyword evidence="1" id="KW-0812">Transmembrane</keyword>
<evidence type="ECO:0000256" key="1">
    <source>
        <dbReference type="SAM" id="Phobius"/>
    </source>
</evidence>
<evidence type="ECO:0000313" key="3">
    <source>
        <dbReference type="Proteomes" id="UP000015106"/>
    </source>
</evidence>
<organism evidence="2 3">
    <name type="scientific">Triticum urartu</name>
    <name type="common">Red wild einkorn</name>
    <name type="synonym">Crithodium urartu</name>
    <dbReference type="NCBI Taxonomy" id="4572"/>
    <lineage>
        <taxon>Eukaryota</taxon>
        <taxon>Viridiplantae</taxon>
        <taxon>Streptophyta</taxon>
        <taxon>Embryophyta</taxon>
        <taxon>Tracheophyta</taxon>
        <taxon>Spermatophyta</taxon>
        <taxon>Magnoliopsida</taxon>
        <taxon>Liliopsida</taxon>
        <taxon>Poales</taxon>
        <taxon>Poaceae</taxon>
        <taxon>BOP clade</taxon>
        <taxon>Pooideae</taxon>
        <taxon>Triticodae</taxon>
        <taxon>Triticeae</taxon>
        <taxon>Triticinae</taxon>
        <taxon>Triticum</taxon>
    </lineage>
</organism>
<dbReference type="AlphaFoldDB" id="A0A8R7U3S3"/>
<name>A0A8R7U3S3_TRIUA</name>
<dbReference type="Proteomes" id="UP000015106">
    <property type="component" value="Chromosome 4"/>
</dbReference>
<reference evidence="2" key="3">
    <citation type="submission" date="2022-06" db="UniProtKB">
        <authorList>
            <consortium name="EnsemblPlants"/>
        </authorList>
    </citation>
    <scope>IDENTIFICATION</scope>
</reference>
<keyword evidence="3" id="KW-1185">Reference proteome</keyword>
<reference evidence="3" key="1">
    <citation type="journal article" date="2013" name="Nature">
        <title>Draft genome of the wheat A-genome progenitor Triticum urartu.</title>
        <authorList>
            <person name="Ling H.Q."/>
            <person name="Zhao S."/>
            <person name="Liu D."/>
            <person name="Wang J."/>
            <person name="Sun H."/>
            <person name="Zhang C."/>
            <person name="Fan H."/>
            <person name="Li D."/>
            <person name="Dong L."/>
            <person name="Tao Y."/>
            <person name="Gao C."/>
            <person name="Wu H."/>
            <person name="Li Y."/>
            <person name="Cui Y."/>
            <person name="Guo X."/>
            <person name="Zheng S."/>
            <person name="Wang B."/>
            <person name="Yu K."/>
            <person name="Liang Q."/>
            <person name="Yang W."/>
            <person name="Lou X."/>
            <person name="Chen J."/>
            <person name="Feng M."/>
            <person name="Jian J."/>
            <person name="Zhang X."/>
            <person name="Luo G."/>
            <person name="Jiang Y."/>
            <person name="Liu J."/>
            <person name="Wang Z."/>
            <person name="Sha Y."/>
            <person name="Zhang B."/>
            <person name="Wu H."/>
            <person name="Tang D."/>
            <person name="Shen Q."/>
            <person name="Xue P."/>
            <person name="Zou S."/>
            <person name="Wang X."/>
            <person name="Liu X."/>
            <person name="Wang F."/>
            <person name="Yang Y."/>
            <person name="An X."/>
            <person name="Dong Z."/>
            <person name="Zhang K."/>
            <person name="Zhang X."/>
            <person name="Luo M.C."/>
            <person name="Dvorak J."/>
            <person name="Tong Y."/>
            <person name="Wang J."/>
            <person name="Yang H."/>
            <person name="Li Z."/>
            <person name="Wang D."/>
            <person name="Zhang A."/>
            <person name="Wang J."/>
        </authorList>
    </citation>
    <scope>NUCLEOTIDE SEQUENCE</scope>
    <source>
        <strain evidence="3">cv. G1812</strain>
    </source>
</reference>
<protein>
    <submittedName>
        <fullName evidence="2">Uncharacterized protein</fullName>
    </submittedName>
</protein>
<keyword evidence="1" id="KW-0472">Membrane</keyword>